<dbReference type="InterPro" id="IPR010773">
    <property type="entry name" value="Mycophage_PG1_Gp7"/>
</dbReference>
<dbReference type="RefSeq" id="WP_206722455.1">
    <property type="nucleotide sequence ID" value="NZ_CP071090.1"/>
</dbReference>
<sequence>MKAPQETGLFAGYDDAHHPLGSYAVLVGAYGVSVASFLGWTARSRRRLPERLDWRDLALFGVATQSMTRLLAKDQVTSFLRAPFVRFQESSTAGEVEEVSRGAGMQKALGQLLGCPFCLGPWVAAGLLAVRAVAPRQARWLGSVLALSAASSFLHRAYEWLGEGLHRTREEVRALKERTDREEGVQFPTASTSPEALEPGRAPIPAPS</sequence>
<dbReference type="Pfam" id="PF07098">
    <property type="entry name" value="DUF1360"/>
    <property type="match status" value="1"/>
</dbReference>
<evidence type="ECO:0000256" key="2">
    <source>
        <dbReference type="SAM" id="Phobius"/>
    </source>
</evidence>
<dbReference type="EMBL" id="CP071090">
    <property type="protein sequence ID" value="QSQ20875.1"/>
    <property type="molecule type" value="Genomic_DNA"/>
</dbReference>
<name>A0ABX7NTN0_9BACT</name>
<feature type="compositionally biased region" description="Basic and acidic residues" evidence="1">
    <location>
        <begin position="175"/>
        <end position="184"/>
    </location>
</feature>
<evidence type="ECO:0000313" key="3">
    <source>
        <dbReference type="EMBL" id="QSQ20875.1"/>
    </source>
</evidence>
<evidence type="ECO:0000256" key="1">
    <source>
        <dbReference type="SAM" id="MobiDB-lite"/>
    </source>
</evidence>
<protein>
    <submittedName>
        <fullName evidence="3">DUF1360 domain-containing protein</fullName>
    </submittedName>
</protein>
<proteinExistence type="predicted"/>
<evidence type="ECO:0000313" key="4">
    <source>
        <dbReference type="Proteomes" id="UP000662747"/>
    </source>
</evidence>
<keyword evidence="2" id="KW-1133">Transmembrane helix</keyword>
<keyword evidence="2" id="KW-0812">Transmembrane</keyword>
<organism evidence="3 4">
    <name type="scientific">Pyxidicoccus parkwayensis</name>
    <dbReference type="NCBI Taxonomy" id="2813578"/>
    <lineage>
        <taxon>Bacteria</taxon>
        <taxon>Pseudomonadati</taxon>
        <taxon>Myxococcota</taxon>
        <taxon>Myxococcia</taxon>
        <taxon>Myxococcales</taxon>
        <taxon>Cystobacterineae</taxon>
        <taxon>Myxococcaceae</taxon>
        <taxon>Pyxidicoccus</taxon>
    </lineage>
</organism>
<reference evidence="3 4" key="1">
    <citation type="submission" date="2021-02" db="EMBL/GenBank/DDBJ databases">
        <title>De Novo genome assembly of isolated myxobacteria.</title>
        <authorList>
            <person name="Stevens D.C."/>
        </authorList>
    </citation>
    <scope>NUCLEOTIDE SEQUENCE [LARGE SCALE GENOMIC DNA]</scope>
    <source>
        <strain evidence="4">SCPEA02</strain>
    </source>
</reference>
<dbReference type="Proteomes" id="UP000662747">
    <property type="component" value="Chromosome"/>
</dbReference>
<feature type="region of interest" description="Disordered" evidence="1">
    <location>
        <begin position="175"/>
        <end position="208"/>
    </location>
</feature>
<gene>
    <name evidence="3" type="ORF">JY651_37485</name>
</gene>
<keyword evidence="4" id="KW-1185">Reference proteome</keyword>
<accession>A0ABX7NTN0</accession>
<feature type="transmembrane region" description="Helical" evidence="2">
    <location>
        <begin position="20"/>
        <end position="42"/>
    </location>
</feature>
<keyword evidence="2" id="KW-0472">Membrane</keyword>